<dbReference type="EMBL" id="BK014964">
    <property type="protein sequence ID" value="DAD84687.1"/>
    <property type="molecule type" value="Genomic_DNA"/>
</dbReference>
<proteinExistence type="predicted"/>
<sequence length="63" mass="6819">MVGAVNREQCFILAVRLLRRGACPVTALLYPAQHTQSCLPLSAQYGEQATEVQLSMSLTLQAA</sequence>
<name>A0A8S5MRG2_9CAUD</name>
<protein>
    <submittedName>
        <fullName evidence="1">Uncharacterized protein</fullName>
    </submittedName>
</protein>
<accession>A0A8S5MRG2</accession>
<reference evidence="1" key="1">
    <citation type="journal article" date="2021" name="Proc. Natl. Acad. Sci. U.S.A.">
        <title>A Catalog of Tens of Thousands of Viruses from Human Metagenomes Reveals Hidden Associations with Chronic Diseases.</title>
        <authorList>
            <person name="Tisza M.J."/>
            <person name="Buck C.B."/>
        </authorList>
    </citation>
    <scope>NUCLEOTIDE SEQUENCE</scope>
    <source>
        <strain evidence="1">CtOAa14</strain>
    </source>
</reference>
<organism evidence="1">
    <name type="scientific">Myoviridae sp. ctOAa14</name>
    <dbReference type="NCBI Taxonomy" id="2826646"/>
    <lineage>
        <taxon>Viruses</taxon>
        <taxon>Duplodnaviria</taxon>
        <taxon>Heunggongvirae</taxon>
        <taxon>Uroviricota</taxon>
        <taxon>Caudoviricetes</taxon>
    </lineage>
</organism>
<evidence type="ECO:0000313" key="1">
    <source>
        <dbReference type="EMBL" id="DAD84687.1"/>
    </source>
</evidence>